<dbReference type="AlphaFoldDB" id="A0A139AY15"/>
<accession>A0A139AY15</accession>
<dbReference type="OMA" id="GKNIPCT"/>
<feature type="region of interest" description="Disordered" evidence="9">
    <location>
        <begin position="169"/>
        <end position="188"/>
    </location>
</feature>
<dbReference type="InterPro" id="IPR009000">
    <property type="entry name" value="Transl_B-barrel_sf"/>
</dbReference>
<dbReference type="Pfam" id="PF00297">
    <property type="entry name" value="Ribosomal_L3"/>
    <property type="match status" value="1"/>
</dbReference>
<dbReference type="GO" id="GO:0003735">
    <property type="term" value="F:structural constituent of ribosome"/>
    <property type="evidence" value="ECO:0007669"/>
    <property type="project" value="EnsemblFungi"/>
</dbReference>
<keyword evidence="4 8" id="KW-0689">Ribosomal protein</keyword>
<dbReference type="PROSITE" id="PS00474">
    <property type="entry name" value="RIBOSOMAL_L3"/>
    <property type="match status" value="1"/>
</dbReference>
<dbReference type="GO" id="GO:0005762">
    <property type="term" value="C:mitochondrial large ribosomal subunit"/>
    <property type="evidence" value="ECO:0007669"/>
    <property type="project" value="EnsemblFungi"/>
</dbReference>
<evidence type="ECO:0000256" key="6">
    <source>
        <dbReference type="ARBA" id="ARBA00023274"/>
    </source>
</evidence>
<comment type="subcellular location">
    <subcellularLocation>
        <location evidence="1">Mitochondrion</location>
    </subcellularLocation>
</comment>
<gene>
    <name evidence="10" type="ORF">M427DRAFT_150970</name>
</gene>
<dbReference type="GO" id="GO:0006412">
    <property type="term" value="P:translation"/>
    <property type="evidence" value="ECO:0007669"/>
    <property type="project" value="InterPro"/>
</dbReference>
<comment type="similarity">
    <text evidence="2 8">Belongs to the universal ribosomal protein uL3 family.</text>
</comment>
<dbReference type="NCBIfam" id="TIGR03625">
    <property type="entry name" value="L3_bact"/>
    <property type="match status" value="1"/>
</dbReference>
<evidence type="ECO:0000256" key="5">
    <source>
        <dbReference type="ARBA" id="ARBA00023128"/>
    </source>
</evidence>
<dbReference type="SUPFAM" id="SSF50447">
    <property type="entry name" value="Translation proteins"/>
    <property type="match status" value="1"/>
</dbReference>
<evidence type="ECO:0000256" key="2">
    <source>
        <dbReference type="ARBA" id="ARBA00006540"/>
    </source>
</evidence>
<protein>
    <recommendedName>
        <fullName evidence="7">Large ribosomal subunit protein uL3m</fullName>
    </recommendedName>
</protein>
<evidence type="ECO:0000256" key="3">
    <source>
        <dbReference type="ARBA" id="ARBA00022946"/>
    </source>
</evidence>
<sequence length="289" mass="31592">MSSPLLFLRLKSTNSDQSTVASAPPSTFQYGRTKRTGLLAQKRGMVTLWDEWGRMIPVTLLHVPTTEVVGILPYSDGKHSMVQLGVGEANKSSSRRKIQQRLYEKAGTTPKQKLVGFTVTKDAVIPVGTKLTVGHFVAGQFVDVKGKSIGKGFQGVMKRWGMHGLRASHGTSLKHRSGGSIGANQDPGRIWKGRKMAGKMGNKNVSVQNLKVIKLDTQLSLIYVKGGVPGAENGWVRVLDAVRATQKRRLFPDPHDAPMPTLSVEHFNQLPREISAPNSGKDPLLVRLE</sequence>
<dbReference type="EMBL" id="KQ965732">
    <property type="protein sequence ID" value="KXS21641.1"/>
    <property type="molecule type" value="Genomic_DNA"/>
</dbReference>
<dbReference type="PANTHER" id="PTHR11229">
    <property type="entry name" value="50S RIBOSOMAL PROTEIN L3"/>
    <property type="match status" value="1"/>
</dbReference>
<keyword evidence="6 8" id="KW-0687">Ribonucleoprotein</keyword>
<dbReference type="Proteomes" id="UP000070544">
    <property type="component" value="Unassembled WGS sequence"/>
</dbReference>
<keyword evidence="3" id="KW-0809">Transit peptide</keyword>
<dbReference type="PANTHER" id="PTHR11229:SF8">
    <property type="entry name" value="LARGE RIBOSOMAL SUBUNIT PROTEIN UL3M"/>
    <property type="match status" value="1"/>
</dbReference>
<dbReference type="InterPro" id="IPR000597">
    <property type="entry name" value="Ribosomal_uL3"/>
</dbReference>
<evidence type="ECO:0000313" key="11">
    <source>
        <dbReference type="Proteomes" id="UP000070544"/>
    </source>
</evidence>
<keyword evidence="11" id="KW-1185">Reference proteome</keyword>
<dbReference type="Gene3D" id="2.40.30.10">
    <property type="entry name" value="Translation factors"/>
    <property type="match status" value="2"/>
</dbReference>
<dbReference type="FunFam" id="2.40.30.10:FF:000004">
    <property type="entry name" value="50S ribosomal protein L3"/>
    <property type="match status" value="1"/>
</dbReference>
<dbReference type="OrthoDB" id="274683at2759"/>
<dbReference type="InterPro" id="IPR019926">
    <property type="entry name" value="Ribosomal_uL3_CS"/>
</dbReference>
<evidence type="ECO:0000313" key="10">
    <source>
        <dbReference type="EMBL" id="KXS21641.1"/>
    </source>
</evidence>
<organism evidence="10 11">
    <name type="scientific">Gonapodya prolifera (strain JEL478)</name>
    <name type="common">Monoblepharis prolifera</name>
    <dbReference type="NCBI Taxonomy" id="1344416"/>
    <lineage>
        <taxon>Eukaryota</taxon>
        <taxon>Fungi</taxon>
        <taxon>Fungi incertae sedis</taxon>
        <taxon>Chytridiomycota</taxon>
        <taxon>Chytridiomycota incertae sedis</taxon>
        <taxon>Monoblepharidomycetes</taxon>
        <taxon>Monoblepharidales</taxon>
        <taxon>Gonapodyaceae</taxon>
        <taxon>Gonapodya</taxon>
    </lineage>
</organism>
<evidence type="ECO:0000256" key="7">
    <source>
        <dbReference type="ARBA" id="ARBA00035209"/>
    </source>
</evidence>
<evidence type="ECO:0000256" key="9">
    <source>
        <dbReference type="SAM" id="MobiDB-lite"/>
    </source>
</evidence>
<dbReference type="InterPro" id="IPR019927">
    <property type="entry name" value="Ribosomal_uL3_bac/org-type"/>
</dbReference>
<keyword evidence="5" id="KW-0496">Mitochondrion</keyword>
<name>A0A139AY15_GONPJ</name>
<evidence type="ECO:0000256" key="8">
    <source>
        <dbReference type="RuleBase" id="RU003905"/>
    </source>
</evidence>
<dbReference type="STRING" id="1344416.A0A139AY15"/>
<evidence type="ECO:0000256" key="4">
    <source>
        <dbReference type="ARBA" id="ARBA00022980"/>
    </source>
</evidence>
<proteinExistence type="inferred from homology"/>
<evidence type="ECO:0000256" key="1">
    <source>
        <dbReference type="ARBA" id="ARBA00004173"/>
    </source>
</evidence>
<reference evidence="10 11" key="1">
    <citation type="journal article" date="2015" name="Genome Biol. Evol.">
        <title>Phylogenomic analyses indicate that early fungi evolved digesting cell walls of algal ancestors of land plants.</title>
        <authorList>
            <person name="Chang Y."/>
            <person name="Wang S."/>
            <person name="Sekimoto S."/>
            <person name="Aerts A.L."/>
            <person name="Choi C."/>
            <person name="Clum A."/>
            <person name="LaButti K.M."/>
            <person name="Lindquist E.A."/>
            <person name="Yee Ngan C."/>
            <person name="Ohm R.A."/>
            <person name="Salamov A.A."/>
            <person name="Grigoriev I.V."/>
            <person name="Spatafora J.W."/>
            <person name="Berbee M.L."/>
        </authorList>
    </citation>
    <scope>NUCLEOTIDE SEQUENCE [LARGE SCALE GENOMIC DNA]</scope>
    <source>
        <strain evidence="10 11">JEL478</strain>
    </source>
</reference>